<gene>
    <name evidence="1" type="ORF">HH800_02350</name>
</gene>
<dbReference type="CDD" id="cd00229">
    <property type="entry name" value="SGNH_hydrolase"/>
    <property type="match status" value="1"/>
</dbReference>
<protein>
    <submittedName>
        <fullName evidence="1">SGNH/GDSL hydrolase family protein</fullName>
    </submittedName>
</protein>
<name>A0A6M4G2M9_SPHYA</name>
<dbReference type="InterPro" id="IPR036514">
    <property type="entry name" value="SGNH_hydro_sf"/>
</dbReference>
<keyword evidence="1" id="KW-0378">Hydrolase</keyword>
<dbReference type="Proteomes" id="UP000502611">
    <property type="component" value="Chromosome"/>
</dbReference>
<accession>A0A6M4G2M9</accession>
<dbReference type="AlphaFoldDB" id="A0A6M4G2M9"/>
<dbReference type="Gene3D" id="3.40.50.1110">
    <property type="entry name" value="SGNH hydrolase"/>
    <property type="match status" value="1"/>
</dbReference>
<dbReference type="RefSeq" id="WP_169860065.1">
    <property type="nucleotide sequence ID" value="NZ_CP053021.1"/>
</dbReference>
<proteinExistence type="predicted"/>
<evidence type="ECO:0000313" key="1">
    <source>
        <dbReference type="EMBL" id="QJR01140.1"/>
    </source>
</evidence>
<sequence>MATLDGKVSAATGASDKAQAAAGFATLATAIAFAPKLATNERTTVQLSDTGTHAAVAGEVALGGAAATVGAQIPNAGIYAKQANGALWRVADLESQKAAAYAAQAAADTARLTSQDYGASDAMIAGRIVKATGEFQASEAWWATDFLPIDPKVALQITARGTAGEGHAWYDKNKIFISGFGDSTGSGLSTIEVTPPDNAAFARFSSIRSVPLVVKALGPSEDIRRLQRVAKIHLDTDQDALITALQGGLADAFNQIDELTDSSAPLFVNMWPFTKSYLTPPANVRSEAAVISRTSDTSLTVEAGKGSNFIAGGAAVIEDAATGKVTSFGVRGVAGDVVTFTDLLPASPVRAQTMFLDDQHLTRLAIKGQADYILSRTERYSYRKKLLFSFFGPETSALPTSSPDIFSAATGQRIISVNRLNGATYGGFVTGTTNLPRLCGIENAPRNIGPVSLSQFLSRGYLLQDTMAGRGYQFSIPLGRNDGFIALAISGAAVTYTDTNGAAQVTSGRYRVELIADTGSVLLSQVYETGRVQYPVVNVSGIGSAVLSVTLVDDIPTSVNLYSADAYQKSPRTSTAGFFKSGDVIAFLGDSWTQRPDAGSGEVRPLRPDGSTADGMCFLSERIRTGLAAQGINVTTLNMGKSGTTSAWGLYWVKSIIALNPKPTHCIVNFAINDGNSASYMNDPAYLYNWDFSPTNQWNFLPKSSGGLEGRVTYEGWLANMKAICAALSAAGIKPIVLMPPHTASPNQSQTIRDNMLTRLVRGFGG</sequence>
<dbReference type="EMBL" id="CP053021">
    <property type="protein sequence ID" value="QJR01140.1"/>
    <property type="molecule type" value="Genomic_DNA"/>
</dbReference>
<dbReference type="SUPFAM" id="SSF52266">
    <property type="entry name" value="SGNH hydrolase"/>
    <property type="match status" value="1"/>
</dbReference>
<reference evidence="1 2" key="1">
    <citation type="submission" date="2020-04" db="EMBL/GenBank/DDBJ databases">
        <title>The Whole Genome Analysis of High salt-tolerant Sphingobium yanoikuyae YC-XJ2 with Aryl organophosphorus flame retardants (aryl-OPFRs)-degrading capacity and characteristics of Related phosphotriesterase.</title>
        <authorList>
            <person name="Li X."/>
        </authorList>
    </citation>
    <scope>NUCLEOTIDE SEQUENCE [LARGE SCALE GENOMIC DNA]</scope>
    <source>
        <strain evidence="1 2">YC-XJ2</strain>
    </source>
</reference>
<evidence type="ECO:0000313" key="2">
    <source>
        <dbReference type="Proteomes" id="UP000502611"/>
    </source>
</evidence>
<organism evidence="1 2">
    <name type="scientific">Sphingobium yanoikuyae</name>
    <name type="common">Sphingomonas yanoikuyae</name>
    <dbReference type="NCBI Taxonomy" id="13690"/>
    <lineage>
        <taxon>Bacteria</taxon>
        <taxon>Pseudomonadati</taxon>
        <taxon>Pseudomonadota</taxon>
        <taxon>Alphaproteobacteria</taxon>
        <taxon>Sphingomonadales</taxon>
        <taxon>Sphingomonadaceae</taxon>
        <taxon>Sphingobium</taxon>
    </lineage>
</organism>
<dbReference type="GO" id="GO:0016788">
    <property type="term" value="F:hydrolase activity, acting on ester bonds"/>
    <property type="evidence" value="ECO:0007669"/>
    <property type="project" value="UniProtKB-ARBA"/>
</dbReference>